<dbReference type="EMBL" id="JAASQI010000006">
    <property type="protein sequence ID" value="NIJ58921.1"/>
    <property type="molecule type" value="Genomic_DNA"/>
</dbReference>
<dbReference type="SUPFAM" id="SSF52096">
    <property type="entry name" value="ClpP/crotonase"/>
    <property type="match status" value="1"/>
</dbReference>
<comment type="similarity">
    <text evidence="1">Belongs to the enoyl-CoA hydratase/isomerase family.</text>
</comment>
<evidence type="ECO:0000256" key="1">
    <source>
        <dbReference type="ARBA" id="ARBA00005254"/>
    </source>
</evidence>
<dbReference type="EC" id="5.3.3.18" evidence="2"/>
<keyword evidence="2" id="KW-0413">Isomerase</keyword>
<dbReference type="InterPro" id="IPR014748">
    <property type="entry name" value="Enoyl-CoA_hydra_C"/>
</dbReference>
<dbReference type="Gene3D" id="1.10.12.10">
    <property type="entry name" value="Lyase 2-enoyl-coa Hydratase, Chain A, domain 2"/>
    <property type="match status" value="1"/>
</dbReference>
<accession>A0ABX0V189</accession>
<sequence>MMGLHLEKSDGIGRITFDTPGRRNALSPEERYEMADIVRGLRYDPEVRVVLIRGANGDFCAGADVSRMGKDTQGSARARMQRGVCGVARELAALEKPVVAAVSGVAVGFGWSVALASDVVIATETARFSMIFSKRGLAPDGGAIHFLIRHIGQLRAKELAFSGRILPAPEALGMGLVSRVVPENRLEAEAEDYCRQLLAMPTLALGMTRHLFEVATATDLDTYLDIEAHTQSFLNQSEDYKEAIRAFMEKRPGVYHGR</sequence>
<dbReference type="GO" id="GO:0016853">
    <property type="term" value="F:isomerase activity"/>
    <property type="evidence" value="ECO:0007669"/>
    <property type="project" value="UniProtKB-KW"/>
</dbReference>
<dbReference type="Gene3D" id="3.90.226.10">
    <property type="entry name" value="2-enoyl-CoA Hydratase, Chain A, domain 1"/>
    <property type="match status" value="1"/>
</dbReference>
<name>A0ABX0V189_9HYPH</name>
<organism evidence="2 3">
    <name type="scientific">Pseudochelatococcus lubricantis</name>
    <dbReference type="NCBI Taxonomy" id="1538102"/>
    <lineage>
        <taxon>Bacteria</taxon>
        <taxon>Pseudomonadati</taxon>
        <taxon>Pseudomonadota</taxon>
        <taxon>Alphaproteobacteria</taxon>
        <taxon>Hyphomicrobiales</taxon>
        <taxon>Chelatococcaceae</taxon>
        <taxon>Pseudochelatococcus</taxon>
    </lineage>
</organism>
<dbReference type="CDD" id="cd06558">
    <property type="entry name" value="crotonase-like"/>
    <property type="match status" value="1"/>
</dbReference>
<dbReference type="PANTHER" id="PTHR43459:SF1">
    <property type="entry name" value="EG:BACN32G11.4 PROTEIN"/>
    <property type="match status" value="1"/>
</dbReference>
<dbReference type="Pfam" id="PF00378">
    <property type="entry name" value="ECH_1"/>
    <property type="match status" value="1"/>
</dbReference>
<keyword evidence="3" id="KW-1185">Reference proteome</keyword>
<evidence type="ECO:0000313" key="3">
    <source>
        <dbReference type="Proteomes" id="UP001429580"/>
    </source>
</evidence>
<gene>
    <name evidence="2" type="ORF">FHS82_002776</name>
</gene>
<dbReference type="InterPro" id="IPR029045">
    <property type="entry name" value="ClpP/crotonase-like_dom_sf"/>
</dbReference>
<proteinExistence type="inferred from homology"/>
<comment type="caution">
    <text evidence="2">The sequence shown here is derived from an EMBL/GenBank/DDBJ whole genome shotgun (WGS) entry which is preliminary data.</text>
</comment>
<protein>
    <submittedName>
        <fullName evidence="2">2-(1,2-epoxy-1,2-dihydrophenyl)acetyl-CoA isomerase</fullName>
        <ecNumber evidence="2">5.3.3.18</ecNumber>
    </submittedName>
</protein>
<dbReference type="PANTHER" id="PTHR43459">
    <property type="entry name" value="ENOYL-COA HYDRATASE"/>
    <property type="match status" value="1"/>
</dbReference>
<dbReference type="InterPro" id="IPR001753">
    <property type="entry name" value="Enoyl-CoA_hydra/iso"/>
</dbReference>
<evidence type="ECO:0000313" key="2">
    <source>
        <dbReference type="EMBL" id="NIJ58921.1"/>
    </source>
</evidence>
<dbReference type="Proteomes" id="UP001429580">
    <property type="component" value="Unassembled WGS sequence"/>
</dbReference>
<reference evidence="2 3" key="1">
    <citation type="submission" date="2020-03" db="EMBL/GenBank/DDBJ databases">
        <title>Genomic Encyclopedia of Type Strains, Phase IV (KMG-IV): sequencing the most valuable type-strain genomes for metagenomic binning, comparative biology and taxonomic classification.</title>
        <authorList>
            <person name="Goeker M."/>
        </authorList>
    </citation>
    <scope>NUCLEOTIDE SEQUENCE [LARGE SCALE GENOMIC DNA]</scope>
    <source>
        <strain evidence="2 3">DSM 103870</strain>
    </source>
</reference>